<protein>
    <submittedName>
        <fullName evidence="3">YciI family protein</fullName>
    </submittedName>
</protein>
<evidence type="ECO:0000256" key="1">
    <source>
        <dbReference type="ARBA" id="ARBA00007689"/>
    </source>
</evidence>
<accession>A0ABN2XQR6</accession>
<dbReference type="PANTHER" id="PTHR35174:SF3">
    <property type="entry name" value="BLL7171 PROTEIN"/>
    <property type="match status" value="1"/>
</dbReference>
<dbReference type="SUPFAM" id="SSF54909">
    <property type="entry name" value="Dimeric alpha+beta barrel"/>
    <property type="match status" value="1"/>
</dbReference>
<dbReference type="Pfam" id="PF03795">
    <property type="entry name" value="YCII"/>
    <property type="match status" value="1"/>
</dbReference>
<evidence type="ECO:0000313" key="4">
    <source>
        <dbReference type="Proteomes" id="UP001500166"/>
    </source>
</evidence>
<feature type="domain" description="YCII-related" evidence="2">
    <location>
        <begin position="5"/>
        <end position="108"/>
    </location>
</feature>
<evidence type="ECO:0000259" key="2">
    <source>
        <dbReference type="Pfam" id="PF03795"/>
    </source>
</evidence>
<sequence length="120" mass="12315">MAQYMISVFHEPGVQDAGTAYQDDAALQAAFAAVAEFNSGLQAAGQFVYACGLMPPESSYAVDATAATPFVYAGPFSVSAASIGGFWIVEALDESVALDLATRASAACGQKVEVRPLQAG</sequence>
<organism evidence="3 4">
    <name type="scientific">Kocuria atrinae</name>
    <dbReference type="NCBI Taxonomy" id="592377"/>
    <lineage>
        <taxon>Bacteria</taxon>
        <taxon>Bacillati</taxon>
        <taxon>Actinomycetota</taxon>
        <taxon>Actinomycetes</taxon>
        <taxon>Micrococcales</taxon>
        <taxon>Micrococcaceae</taxon>
        <taxon>Kocuria</taxon>
    </lineage>
</organism>
<dbReference type="EMBL" id="BAAAQA010000015">
    <property type="protein sequence ID" value="GAA2116313.1"/>
    <property type="molecule type" value="Genomic_DNA"/>
</dbReference>
<comment type="caution">
    <text evidence="3">The sequence shown here is derived from an EMBL/GenBank/DDBJ whole genome shotgun (WGS) entry which is preliminary data.</text>
</comment>
<dbReference type="Proteomes" id="UP001500166">
    <property type="component" value="Unassembled WGS sequence"/>
</dbReference>
<dbReference type="InterPro" id="IPR011008">
    <property type="entry name" value="Dimeric_a/b-barrel"/>
</dbReference>
<keyword evidence="4" id="KW-1185">Reference proteome</keyword>
<dbReference type="InterPro" id="IPR005545">
    <property type="entry name" value="YCII"/>
</dbReference>
<evidence type="ECO:0000313" key="3">
    <source>
        <dbReference type="EMBL" id="GAA2116313.1"/>
    </source>
</evidence>
<gene>
    <name evidence="3" type="ORF">GCM10009824_14900</name>
</gene>
<name>A0ABN2XQR6_9MICC</name>
<dbReference type="PANTHER" id="PTHR35174">
    <property type="entry name" value="BLL7171 PROTEIN-RELATED"/>
    <property type="match status" value="1"/>
</dbReference>
<dbReference type="Gene3D" id="3.30.70.1060">
    <property type="entry name" value="Dimeric alpha+beta barrel"/>
    <property type="match status" value="1"/>
</dbReference>
<dbReference type="RefSeq" id="WP_344224368.1">
    <property type="nucleotide sequence ID" value="NZ_BAAAQA010000015.1"/>
</dbReference>
<proteinExistence type="inferred from homology"/>
<reference evidence="3 4" key="1">
    <citation type="journal article" date="2019" name="Int. J. Syst. Evol. Microbiol.">
        <title>The Global Catalogue of Microorganisms (GCM) 10K type strain sequencing project: providing services to taxonomists for standard genome sequencing and annotation.</title>
        <authorList>
            <consortium name="The Broad Institute Genomics Platform"/>
            <consortium name="The Broad Institute Genome Sequencing Center for Infectious Disease"/>
            <person name="Wu L."/>
            <person name="Ma J."/>
        </authorList>
    </citation>
    <scope>NUCLEOTIDE SEQUENCE [LARGE SCALE GENOMIC DNA]</scope>
    <source>
        <strain evidence="3 4">JCM 15914</strain>
    </source>
</reference>
<comment type="similarity">
    <text evidence="1">Belongs to the YciI family.</text>
</comment>